<sequence>MVPFAKEDVKTGIQSIHGSKISGLDDYKNFSKCMEYIGEEVATIILNFFKDGNMLKQLNFIAITLVPKVELPRIPTDDKHISFCNALDKCFTKMIIKHVETELFLSNMIMEAFVMIKMRLKETTAHIFIVSLTCTTKWSILELRRHILEEQQKKLILCFTKKNVKAEDGRSIHGLKIPKSDDYGIDFSGCMKCD</sequence>
<organism evidence="1 2">
    <name type="scientific">Carnegiea gigantea</name>
    <dbReference type="NCBI Taxonomy" id="171969"/>
    <lineage>
        <taxon>Eukaryota</taxon>
        <taxon>Viridiplantae</taxon>
        <taxon>Streptophyta</taxon>
        <taxon>Embryophyta</taxon>
        <taxon>Tracheophyta</taxon>
        <taxon>Spermatophyta</taxon>
        <taxon>Magnoliopsida</taxon>
        <taxon>eudicotyledons</taxon>
        <taxon>Gunneridae</taxon>
        <taxon>Pentapetalae</taxon>
        <taxon>Caryophyllales</taxon>
        <taxon>Cactineae</taxon>
        <taxon>Cactaceae</taxon>
        <taxon>Cactoideae</taxon>
        <taxon>Echinocereeae</taxon>
        <taxon>Carnegiea</taxon>
    </lineage>
</organism>
<comment type="caution">
    <text evidence="1">The sequence shown here is derived from an EMBL/GenBank/DDBJ whole genome shotgun (WGS) entry which is preliminary data.</text>
</comment>
<reference evidence="1" key="1">
    <citation type="submission" date="2022-04" db="EMBL/GenBank/DDBJ databases">
        <title>Carnegiea gigantea Genome sequencing and assembly v2.</title>
        <authorList>
            <person name="Copetti D."/>
            <person name="Sanderson M.J."/>
            <person name="Burquez A."/>
            <person name="Wojciechowski M.F."/>
        </authorList>
    </citation>
    <scope>NUCLEOTIDE SEQUENCE</scope>
    <source>
        <strain evidence="1">SGP5-SGP5p</strain>
        <tissue evidence="1">Aerial part</tissue>
    </source>
</reference>
<dbReference type="AlphaFoldDB" id="A0A9Q1JQ29"/>
<dbReference type="EMBL" id="JAKOGI010000959">
    <property type="protein sequence ID" value="KAJ8428901.1"/>
    <property type="molecule type" value="Genomic_DNA"/>
</dbReference>
<keyword evidence="2" id="KW-1185">Reference proteome</keyword>
<name>A0A9Q1JQ29_9CARY</name>
<gene>
    <name evidence="1" type="ORF">Cgig2_024970</name>
</gene>
<proteinExistence type="predicted"/>
<evidence type="ECO:0000313" key="2">
    <source>
        <dbReference type="Proteomes" id="UP001153076"/>
    </source>
</evidence>
<dbReference type="OrthoDB" id="1934719at2759"/>
<dbReference type="Proteomes" id="UP001153076">
    <property type="component" value="Unassembled WGS sequence"/>
</dbReference>
<accession>A0A9Q1JQ29</accession>
<protein>
    <submittedName>
        <fullName evidence="1">Uncharacterized protein</fullName>
    </submittedName>
</protein>
<evidence type="ECO:0000313" key="1">
    <source>
        <dbReference type="EMBL" id="KAJ8428901.1"/>
    </source>
</evidence>